<feature type="region of interest" description="Disordered" evidence="1">
    <location>
        <begin position="315"/>
        <end position="340"/>
    </location>
</feature>
<accession>A0ABP0BH54</accession>
<proteinExistence type="predicted"/>
<comment type="caution">
    <text evidence="2">The sequence shown here is derived from an EMBL/GenBank/DDBJ whole genome shotgun (WGS) entry which is preliminary data.</text>
</comment>
<dbReference type="InterPro" id="IPR011009">
    <property type="entry name" value="Kinase-like_dom_sf"/>
</dbReference>
<dbReference type="Proteomes" id="UP001642406">
    <property type="component" value="Unassembled WGS sequence"/>
</dbReference>
<reference evidence="2 3" key="1">
    <citation type="submission" date="2024-01" db="EMBL/GenBank/DDBJ databases">
        <authorList>
            <person name="Allen C."/>
            <person name="Tagirdzhanova G."/>
        </authorList>
    </citation>
    <scope>NUCLEOTIDE SEQUENCE [LARGE SCALE GENOMIC DNA]</scope>
</reference>
<feature type="compositionally biased region" description="Basic and acidic residues" evidence="1">
    <location>
        <begin position="315"/>
        <end position="332"/>
    </location>
</feature>
<evidence type="ECO:0008006" key="4">
    <source>
        <dbReference type="Google" id="ProtNLM"/>
    </source>
</evidence>
<dbReference type="EMBL" id="CAWUHC010000025">
    <property type="protein sequence ID" value="CAK7218914.1"/>
    <property type="molecule type" value="Genomic_DNA"/>
</dbReference>
<feature type="compositionally biased region" description="Basic and acidic residues" evidence="1">
    <location>
        <begin position="560"/>
        <end position="570"/>
    </location>
</feature>
<keyword evidence="3" id="KW-1185">Reference proteome</keyword>
<feature type="region of interest" description="Disordered" evidence="1">
    <location>
        <begin position="514"/>
        <end position="570"/>
    </location>
</feature>
<evidence type="ECO:0000313" key="2">
    <source>
        <dbReference type="EMBL" id="CAK7218914.1"/>
    </source>
</evidence>
<organism evidence="2 3">
    <name type="scientific">Sporothrix bragantina</name>
    <dbReference type="NCBI Taxonomy" id="671064"/>
    <lineage>
        <taxon>Eukaryota</taxon>
        <taxon>Fungi</taxon>
        <taxon>Dikarya</taxon>
        <taxon>Ascomycota</taxon>
        <taxon>Pezizomycotina</taxon>
        <taxon>Sordariomycetes</taxon>
        <taxon>Sordariomycetidae</taxon>
        <taxon>Ophiostomatales</taxon>
        <taxon>Ophiostomataceae</taxon>
        <taxon>Sporothrix</taxon>
    </lineage>
</organism>
<dbReference type="Gene3D" id="1.10.510.10">
    <property type="entry name" value="Transferase(Phosphotransferase) domain 1"/>
    <property type="match status" value="1"/>
</dbReference>
<evidence type="ECO:0000256" key="1">
    <source>
        <dbReference type="SAM" id="MobiDB-lite"/>
    </source>
</evidence>
<sequence length="570" mass="64187">MPRRRRQNAKPKFKFKMPFLDRGRPGSPFVSDSRWWIQQHEPLPPFGNGYKTKHRRGEEVLAQMRTEQLPQSIYCLANQPPGPEPPSDAPRIEIELGEALRPLLTQGSHIVACRVVNGTVPPVCSLETCTPFPLPASSTPKSPPTSISPLPTPSPIIVAKIFDPLYYYHNGDFDIVELADMEYCRETAAYRHLLREGVDGKLLPAYYGSYSLEVPLTEDQIYFLGQYMGTDYALLQVPKPVRRVRLILMERVEGQSMTSQLVYGDVNGLSDEARLDVIASTFEAYAQLYFHGIAHGDLAPRNVFLKDLCLQDKENSEDGTHTEDEHTERRIQEQQQISGQPVPRHRKLRFHRFVDLGLAYVLGLTDSAFPRQSVDEMRPRNPIRLFWHVFDSGAVNMYYWLPPKMRCTDIFQRWMLQRWYGDTRFESVGAVPIPVKNDQAWDRGEAITNETWPDVRGDVIGVAGAGDAKEDAQKDEVRGLVDDGKRRSDGWQLPNALSRAMAAIPGIKAMHIGGHKRKDSDALASKTAARPAVPRAVSTRSTATQTDDPEAVGSTATPSRDVDDPPKGFW</sequence>
<protein>
    <recommendedName>
        <fullName evidence="4">Protein kinase domain-containing protein</fullName>
    </recommendedName>
</protein>
<gene>
    <name evidence="2" type="ORF">SBRCBS47491_003667</name>
</gene>
<name>A0ABP0BH54_9PEZI</name>
<evidence type="ECO:0000313" key="3">
    <source>
        <dbReference type="Proteomes" id="UP001642406"/>
    </source>
</evidence>
<dbReference type="SUPFAM" id="SSF56112">
    <property type="entry name" value="Protein kinase-like (PK-like)"/>
    <property type="match status" value="1"/>
</dbReference>